<name>A0AA86PTE0_9EUKA</name>
<sequence length="206" mass="24444">MSQEQMSQTEEEKTSTEVVHRNIFSNNVQKLLDQSLIDIMCSIFSVNTKEQLFDLYMQLVSQQVKIKWTNIKKLFADKNRGMVFFPRYTQKRFQVLLENYLQPYPDELKANVVQCIEKNIKAQQKEIKQFNQKQLSKYQSDFIKQVKLQFDINPARPYKYKQMSDKIMNTVKYQTKCIRLAQISNDTDSPVQAPSFCQLLDRELSE</sequence>
<evidence type="ECO:0000313" key="3">
    <source>
        <dbReference type="Proteomes" id="UP001642409"/>
    </source>
</evidence>
<dbReference type="EMBL" id="CATOUU010000678">
    <property type="protein sequence ID" value="CAI9940594.1"/>
    <property type="molecule type" value="Genomic_DNA"/>
</dbReference>
<gene>
    <name evidence="1" type="ORF">HINF_LOCUS28239</name>
    <name evidence="2" type="ORF">HINF_LOCUS56516</name>
</gene>
<dbReference type="EMBL" id="CAXDID020000305">
    <property type="protein sequence ID" value="CAL6074194.1"/>
    <property type="molecule type" value="Genomic_DNA"/>
</dbReference>
<reference evidence="1" key="1">
    <citation type="submission" date="2023-06" db="EMBL/GenBank/DDBJ databases">
        <authorList>
            <person name="Kurt Z."/>
        </authorList>
    </citation>
    <scope>NUCLEOTIDE SEQUENCE</scope>
</reference>
<accession>A0AA86PTE0</accession>
<keyword evidence="3" id="KW-1185">Reference proteome</keyword>
<evidence type="ECO:0000313" key="2">
    <source>
        <dbReference type="EMBL" id="CAL6074194.1"/>
    </source>
</evidence>
<protein>
    <submittedName>
        <fullName evidence="2">Hypothetical_protein</fullName>
    </submittedName>
</protein>
<evidence type="ECO:0000313" key="1">
    <source>
        <dbReference type="EMBL" id="CAI9940594.1"/>
    </source>
</evidence>
<organism evidence="1">
    <name type="scientific">Hexamita inflata</name>
    <dbReference type="NCBI Taxonomy" id="28002"/>
    <lineage>
        <taxon>Eukaryota</taxon>
        <taxon>Metamonada</taxon>
        <taxon>Diplomonadida</taxon>
        <taxon>Hexamitidae</taxon>
        <taxon>Hexamitinae</taxon>
        <taxon>Hexamita</taxon>
    </lineage>
</organism>
<dbReference type="AlphaFoldDB" id="A0AA86PTE0"/>
<reference evidence="2 3" key="2">
    <citation type="submission" date="2024-07" db="EMBL/GenBank/DDBJ databases">
        <authorList>
            <person name="Akdeniz Z."/>
        </authorList>
    </citation>
    <scope>NUCLEOTIDE SEQUENCE [LARGE SCALE GENOMIC DNA]</scope>
</reference>
<dbReference type="Proteomes" id="UP001642409">
    <property type="component" value="Unassembled WGS sequence"/>
</dbReference>
<comment type="caution">
    <text evidence="1">The sequence shown here is derived from an EMBL/GenBank/DDBJ whole genome shotgun (WGS) entry which is preliminary data.</text>
</comment>
<proteinExistence type="predicted"/>